<dbReference type="InterPro" id="IPR037094">
    <property type="entry name" value="Glyco_hydro_38_cen_sf"/>
</dbReference>
<dbReference type="GO" id="GO:0006013">
    <property type="term" value="P:mannose metabolic process"/>
    <property type="evidence" value="ECO:0007669"/>
    <property type="project" value="InterPro"/>
</dbReference>
<keyword evidence="2" id="KW-0479">Metal-binding</keyword>
<name>A0A6H1NWD6_PRIMG</name>
<evidence type="ECO:0000256" key="4">
    <source>
        <dbReference type="ARBA" id="ARBA00023295"/>
    </source>
</evidence>
<gene>
    <name evidence="6" type="ORF">HFZ78_01495</name>
</gene>
<accession>A0A6H1NWD6</accession>
<dbReference type="Proteomes" id="UP000501868">
    <property type="component" value="Chromosome"/>
</dbReference>
<dbReference type="GO" id="GO:0009313">
    <property type="term" value="P:oligosaccharide catabolic process"/>
    <property type="evidence" value="ECO:0007669"/>
    <property type="project" value="TreeGrafter"/>
</dbReference>
<dbReference type="Gene3D" id="3.20.110.10">
    <property type="entry name" value="Glycoside hydrolase 38, N terminal domain"/>
    <property type="match status" value="1"/>
</dbReference>
<feature type="domain" description="Glycoside hydrolase family 38 central" evidence="5">
    <location>
        <begin position="519"/>
        <end position="596"/>
    </location>
</feature>
<protein>
    <submittedName>
        <fullName evidence="6">Alpha-mannosidase</fullName>
    </submittedName>
</protein>
<dbReference type="FunFam" id="3.20.110.10:FF:000002">
    <property type="entry name" value="alpha-mannosidase 2C1 isoform X1"/>
    <property type="match status" value="1"/>
</dbReference>
<dbReference type="InterPro" id="IPR028995">
    <property type="entry name" value="Glyco_hydro_57/38_cen_sf"/>
</dbReference>
<dbReference type="FunFam" id="1.20.1270.50:FF:000004">
    <property type="entry name" value="alpha-mannosidase 2C1 isoform X1"/>
    <property type="match status" value="1"/>
</dbReference>
<evidence type="ECO:0000256" key="1">
    <source>
        <dbReference type="ARBA" id="ARBA00009792"/>
    </source>
</evidence>
<dbReference type="Pfam" id="PF17677">
    <property type="entry name" value="Glyco_hydro38C2"/>
    <property type="match status" value="1"/>
</dbReference>
<evidence type="ECO:0000256" key="2">
    <source>
        <dbReference type="ARBA" id="ARBA00022723"/>
    </source>
</evidence>
<comment type="similarity">
    <text evidence="1">Belongs to the glycosyl hydrolase 38 family.</text>
</comment>
<dbReference type="SUPFAM" id="SSF88713">
    <property type="entry name" value="Glycoside hydrolase/deacetylase"/>
    <property type="match status" value="1"/>
</dbReference>
<keyword evidence="4" id="KW-0326">Glycosidase</keyword>
<evidence type="ECO:0000313" key="7">
    <source>
        <dbReference type="Proteomes" id="UP000501868"/>
    </source>
</evidence>
<dbReference type="SUPFAM" id="SSF74650">
    <property type="entry name" value="Galactose mutarotase-like"/>
    <property type="match status" value="1"/>
</dbReference>
<dbReference type="FunFam" id="2.70.98.30:FF:000010">
    <property type="entry name" value="Cytosolic alpha-mannosidase"/>
    <property type="match status" value="1"/>
</dbReference>
<reference evidence="6 7" key="2">
    <citation type="submission" date="2020-04" db="EMBL/GenBank/DDBJ databases">
        <authorList>
            <person name="Fomenkov A."/>
            <person name="Anton B.P."/>
            <person name="Roberts R.J."/>
        </authorList>
    </citation>
    <scope>NUCLEOTIDE SEQUENCE [LARGE SCALE GENOMIC DNA]</scope>
    <source>
        <strain evidence="6 7">S2</strain>
    </source>
</reference>
<dbReference type="GO" id="GO:0004559">
    <property type="term" value="F:alpha-mannosidase activity"/>
    <property type="evidence" value="ECO:0007669"/>
    <property type="project" value="InterPro"/>
</dbReference>
<proteinExistence type="inferred from homology"/>
<dbReference type="Gene3D" id="2.70.98.30">
    <property type="entry name" value="Golgi alpha-mannosidase II, domain 4"/>
    <property type="match status" value="1"/>
</dbReference>
<dbReference type="PANTHER" id="PTHR46017:SF1">
    <property type="entry name" value="ALPHA-MANNOSIDASE 2C1"/>
    <property type="match status" value="1"/>
</dbReference>
<dbReference type="InterPro" id="IPR011330">
    <property type="entry name" value="Glyco_hydro/deAcase_b/a-brl"/>
</dbReference>
<dbReference type="Gene3D" id="2.60.40.2220">
    <property type="match status" value="1"/>
</dbReference>
<dbReference type="CDD" id="cd10789">
    <property type="entry name" value="GH38N_AMII_ER_cytosolic"/>
    <property type="match status" value="1"/>
</dbReference>
<dbReference type="Pfam" id="PF07748">
    <property type="entry name" value="Glyco_hydro_38C"/>
    <property type="match status" value="1"/>
</dbReference>
<dbReference type="GO" id="GO:0030246">
    <property type="term" value="F:carbohydrate binding"/>
    <property type="evidence" value="ECO:0007669"/>
    <property type="project" value="InterPro"/>
</dbReference>
<dbReference type="Gene3D" id="1.20.1270.50">
    <property type="entry name" value="Glycoside hydrolase family 38, central domain"/>
    <property type="match status" value="1"/>
</dbReference>
<dbReference type="InterPro" id="IPR015341">
    <property type="entry name" value="Glyco_hydro_38_cen"/>
</dbReference>
<dbReference type="InterPro" id="IPR011013">
    <property type="entry name" value="Gal_mutarotase_sf_dom"/>
</dbReference>
<dbReference type="Pfam" id="PF01074">
    <property type="entry name" value="Glyco_hydro_38N"/>
    <property type="match status" value="1"/>
</dbReference>
<dbReference type="InterPro" id="IPR027291">
    <property type="entry name" value="Glyco_hydro_38_N_sf"/>
</dbReference>
<dbReference type="GO" id="GO:0046872">
    <property type="term" value="F:metal ion binding"/>
    <property type="evidence" value="ECO:0007669"/>
    <property type="project" value="UniProtKB-KW"/>
</dbReference>
<dbReference type="InterPro" id="IPR000602">
    <property type="entry name" value="Glyco_hydro_38_N"/>
</dbReference>
<dbReference type="Pfam" id="PF09261">
    <property type="entry name" value="Alpha-mann_mid"/>
    <property type="match status" value="1"/>
</dbReference>
<evidence type="ECO:0000313" key="6">
    <source>
        <dbReference type="EMBL" id="QIZ05578.1"/>
    </source>
</evidence>
<dbReference type="InterPro" id="IPR011682">
    <property type="entry name" value="Glyco_hydro_38_C"/>
</dbReference>
<dbReference type="PANTHER" id="PTHR46017">
    <property type="entry name" value="ALPHA-MANNOSIDASE 2C1"/>
    <property type="match status" value="1"/>
</dbReference>
<sequence>MFLTERKFEERIRELEGYRFRDLKGIQQFFAQEDDGSIGAYPPAVYDEQKVMNIGDYWKGRDRYIWLHAEIDTHLPYADQQIVGLFSFGKTGGGNNSGFESLLFVNGKPYQGVDSNHEEVLFDNQTAKGPMRLDFRLWSGLEGGGVPTENEFKLQMAAIGWLDRRVDNLYYTLLAAYEVIKETSESDSAYTILKKLISDALHLINWTEPGSPEFYQSCYAAEEILTEAIQSFTKTSDITIHTVGHTHIDVAWLWRLKNTREKSARSFSTVLHLMKQFPEYLFLQTQPQLYDYIKTDYPEIYAQIKERVAEGKWEAGGAMWLESDCNIPSGESLVRQILHGKNFFKEEFGVDCEYLWLPDVFGYSWALPQILTKSGIKTMMTTKISWNQYNRMPHDTFYWKGIDGSEILTHFITTPEPWNSQDSWFYTYNGYITAKTVNGAWKGYRDKELSKDLLLSYGYGDGGGGVNRHMLEMRRRFDALPGMPKVKTSTAGEFFNKLHENVAESDGYIHKWDGELYLEYHRGTYTSQAFMKQMNRKLELLYRRAEFLTSWISENGQWMGTDELKNGWKIILRNQFHDIIPGSSIHEVYEDAKEEYKEAHELVRSLESRIIKRGIEQDDRSVVLFNANHHQGKKNVAVQQFADFAGGVWKNSKGEILTHQKRDNGWLIEVDTLPSFGAKTLYFEPAAAVQETNSNFSYQDRKLETPYYLVEWNEFGQMTSLFDKEAGRGVLAENQKGNILQIFEDKPLAHDAWDIDLFYQEKMEEIRDLIRFEVVENGELTFTILAKWTYHHSEISQRIVFYQNDRRIDFETTVDWHEKRKLLKAAFPVDIRATEATYDIQYGNVKRPTHWNTSWDMAKFETVGHQWADLSEPDYGVSLLNDSKYGYDIKEHIMRITLLKSAIHPDPQADQGTHSFVYSLYPHIGEWRKAKTVETAWDLNDPVVASEGKWAKEESFLEMDSDHVWIDAIKPAYDGNGIIIRLHEYEGRRGKISLDILTGMNSWVETNLMEEPIGEESASPIEVEIKPYEIKTFRVL</sequence>
<evidence type="ECO:0000259" key="5">
    <source>
        <dbReference type="SMART" id="SM00872"/>
    </source>
</evidence>
<dbReference type="AlphaFoldDB" id="A0A6H1NWD6"/>
<dbReference type="SMART" id="SM00872">
    <property type="entry name" value="Alpha-mann_mid"/>
    <property type="match status" value="1"/>
</dbReference>
<keyword evidence="3" id="KW-0378">Hydrolase</keyword>
<reference evidence="6 7" key="1">
    <citation type="submission" date="2020-04" db="EMBL/GenBank/DDBJ databases">
        <title>Genome-Wide Identification of 5-Methylcytosine Sites in Bacterial Genomes By High-Throughput Sequencing of MspJI Restriction Fragments.</title>
        <authorList>
            <person name="Wu V."/>
        </authorList>
    </citation>
    <scope>NUCLEOTIDE SEQUENCE [LARGE SCALE GENOMIC DNA]</scope>
    <source>
        <strain evidence="6 7">S2</strain>
    </source>
</reference>
<dbReference type="SUPFAM" id="SSF88688">
    <property type="entry name" value="Families 57/38 glycoside transferase middle domain"/>
    <property type="match status" value="1"/>
</dbReference>
<evidence type="ECO:0000256" key="3">
    <source>
        <dbReference type="ARBA" id="ARBA00022801"/>
    </source>
</evidence>
<organism evidence="6 7">
    <name type="scientific">Priestia megaterium</name>
    <name type="common">Bacillus megaterium</name>
    <dbReference type="NCBI Taxonomy" id="1404"/>
    <lineage>
        <taxon>Bacteria</taxon>
        <taxon>Bacillati</taxon>
        <taxon>Bacillota</taxon>
        <taxon>Bacilli</taxon>
        <taxon>Bacillales</taxon>
        <taxon>Bacillaceae</taxon>
        <taxon>Priestia</taxon>
    </lineage>
</organism>
<dbReference type="InterPro" id="IPR041147">
    <property type="entry name" value="GH38_C"/>
</dbReference>
<dbReference type="EMBL" id="CP051128">
    <property type="protein sequence ID" value="QIZ05578.1"/>
    <property type="molecule type" value="Genomic_DNA"/>
</dbReference>